<dbReference type="GO" id="GO:0008270">
    <property type="term" value="F:zinc ion binding"/>
    <property type="evidence" value="ECO:0007669"/>
    <property type="project" value="UniProtKB-KW"/>
</dbReference>
<dbReference type="InterPro" id="IPR017907">
    <property type="entry name" value="Znf_RING_CS"/>
</dbReference>
<feature type="chain" id="PRO_5043777819" description="RING-type domain-containing protein" evidence="6">
    <location>
        <begin position="17"/>
        <end position="295"/>
    </location>
</feature>
<evidence type="ECO:0000256" key="3">
    <source>
        <dbReference type="ARBA" id="ARBA00022833"/>
    </source>
</evidence>
<keyword evidence="3" id="KW-0862">Zinc</keyword>
<feature type="signal peptide" evidence="6">
    <location>
        <begin position="1"/>
        <end position="16"/>
    </location>
</feature>
<evidence type="ECO:0008006" key="10">
    <source>
        <dbReference type="Google" id="ProtNLM"/>
    </source>
</evidence>
<evidence type="ECO:0000256" key="6">
    <source>
        <dbReference type="SAM" id="SignalP"/>
    </source>
</evidence>
<dbReference type="InterPro" id="IPR013083">
    <property type="entry name" value="Znf_RING/FYVE/PHD"/>
</dbReference>
<dbReference type="PANTHER" id="PTHR47177">
    <property type="entry name" value="F18C1.6 PROTEIN"/>
    <property type="match status" value="1"/>
</dbReference>
<dbReference type="InterPro" id="IPR011011">
    <property type="entry name" value="Znf_FYVE_PHD"/>
</dbReference>
<dbReference type="InterPro" id="IPR001965">
    <property type="entry name" value="Znf_PHD"/>
</dbReference>
<evidence type="ECO:0000259" key="8">
    <source>
        <dbReference type="PROSITE" id="PS50089"/>
    </source>
</evidence>
<evidence type="ECO:0000256" key="1">
    <source>
        <dbReference type="ARBA" id="ARBA00022723"/>
    </source>
</evidence>
<dbReference type="SMART" id="SM00249">
    <property type="entry name" value="PHD"/>
    <property type="match status" value="1"/>
</dbReference>
<dbReference type="InterPro" id="IPR019787">
    <property type="entry name" value="Znf_PHD-finger"/>
</dbReference>
<dbReference type="InterPro" id="IPR001841">
    <property type="entry name" value="Znf_RING"/>
</dbReference>
<feature type="region of interest" description="Disordered" evidence="5">
    <location>
        <begin position="275"/>
        <end position="295"/>
    </location>
</feature>
<name>A0AAW2TSS2_SESRA</name>
<evidence type="ECO:0000256" key="4">
    <source>
        <dbReference type="PROSITE-ProRule" id="PRU00175"/>
    </source>
</evidence>
<dbReference type="PANTHER" id="PTHR47177:SF3">
    <property type="entry name" value="F18C1.6 PROTEIN"/>
    <property type="match status" value="1"/>
</dbReference>
<dbReference type="PROSITE" id="PS50089">
    <property type="entry name" value="ZF_RING_2"/>
    <property type="match status" value="1"/>
</dbReference>
<dbReference type="PROSITE" id="PS50016">
    <property type="entry name" value="ZF_PHD_2"/>
    <property type="match status" value="1"/>
</dbReference>
<feature type="domain" description="PHD-type" evidence="7">
    <location>
        <begin position="78"/>
        <end position="198"/>
    </location>
</feature>
<reference evidence="9" key="2">
    <citation type="journal article" date="2024" name="Plant">
        <title>Genomic evolution and insights into agronomic trait innovations of Sesamum species.</title>
        <authorList>
            <person name="Miao H."/>
            <person name="Wang L."/>
            <person name="Qu L."/>
            <person name="Liu H."/>
            <person name="Sun Y."/>
            <person name="Le M."/>
            <person name="Wang Q."/>
            <person name="Wei S."/>
            <person name="Zheng Y."/>
            <person name="Lin W."/>
            <person name="Duan Y."/>
            <person name="Cao H."/>
            <person name="Xiong S."/>
            <person name="Wang X."/>
            <person name="Wei L."/>
            <person name="Li C."/>
            <person name="Ma Q."/>
            <person name="Ju M."/>
            <person name="Zhao R."/>
            <person name="Li G."/>
            <person name="Mu C."/>
            <person name="Tian Q."/>
            <person name="Mei H."/>
            <person name="Zhang T."/>
            <person name="Gao T."/>
            <person name="Zhang H."/>
        </authorList>
    </citation>
    <scope>NUCLEOTIDE SEQUENCE</scope>
    <source>
        <strain evidence="9">G02</strain>
    </source>
</reference>
<proteinExistence type="predicted"/>
<reference evidence="9" key="1">
    <citation type="submission" date="2020-06" db="EMBL/GenBank/DDBJ databases">
        <authorList>
            <person name="Li T."/>
            <person name="Hu X."/>
            <person name="Zhang T."/>
            <person name="Song X."/>
            <person name="Zhang H."/>
            <person name="Dai N."/>
            <person name="Sheng W."/>
            <person name="Hou X."/>
            <person name="Wei L."/>
        </authorList>
    </citation>
    <scope>NUCLEOTIDE SEQUENCE</scope>
    <source>
        <strain evidence="9">G02</strain>
        <tissue evidence="9">Leaf</tissue>
    </source>
</reference>
<dbReference type="Pfam" id="PF13639">
    <property type="entry name" value="zf-RING_2"/>
    <property type="match status" value="1"/>
</dbReference>
<dbReference type="Pfam" id="PF00628">
    <property type="entry name" value="PHD"/>
    <property type="match status" value="1"/>
</dbReference>
<sequence>MAGTAILLALCGGMEVELVTDETSEDENYGLDDNSEDYLNFEGERCGICTDVVIDRGVLDCCQHWFCFACIDNWATITSLCPLCQNEFQLITCVPVYDTVGGNKTDDDTNPRDDDWFIEGKNNTLSFPSYYIDENAVVCLDGDGCKIRSGSVAIQEDSDIDTSIACDSCDKWYHAFCVGFDTEGSCDGSWLCPRCTIAKGPQNPDRVSVLKKGYHNGLEISGGDCQPEASFSGRVSVSVADDGETAILISLLEGNQESQESSKSVFGCNKDMENTSTSDVLKSEALPGNRQQSWT</sequence>
<gene>
    <name evidence="9" type="ORF">Sradi_1737200</name>
</gene>
<keyword evidence="1" id="KW-0479">Metal-binding</keyword>
<dbReference type="PROSITE" id="PS00518">
    <property type="entry name" value="ZF_RING_1"/>
    <property type="match status" value="1"/>
</dbReference>
<evidence type="ECO:0000313" key="9">
    <source>
        <dbReference type="EMBL" id="KAL0408028.1"/>
    </source>
</evidence>
<keyword evidence="2 4" id="KW-0863">Zinc-finger</keyword>
<accession>A0AAW2TSS2</accession>
<evidence type="ECO:0000256" key="5">
    <source>
        <dbReference type="SAM" id="MobiDB-lite"/>
    </source>
</evidence>
<evidence type="ECO:0000259" key="7">
    <source>
        <dbReference type="PROSITE" id="PS50016"/>
    </source>
</evidence>
<dbReference type="SUPFAM" id="SSF57903">
    <property type="entry name" value="FYVE/PHD zinc finger"/>
    <property type="match status" value="1"/>
</dbReference>
<organism evidence="9">
    <name type="scientific">Sesamum radiatum</name>
    <name type="common">Black benniseed</name>
    <dbReference type="NCBI Taxonomy" id="300843"/>
    <lineage>
        <taxon>Eukaryota</taxon>
        <taxon>Viridiplantae</taxon>
        <taxon>Streptophyta</taxon>
        <taxon>Embryophyta</taxon>
        <taxon>Tracheophyta</taxon>
        <taxon>Spermatophyta</taxon>
        <taxon>Magnoliopsida</taxon>
        <taxon>eudicotyledons</taxon>
        <taxon>Gunneridae</taxon>
        <taxon>Pentapetalae</taxon>
        <taxon>asterids</taxon>
        <taxon>lamiids</taxon>
        <taxon>Lamiales</taxon>
        <taxon>Pedaliaceae</taxon>
        <taxon>Sesamum</taxon>
    </lineage>
</organism>
<comment type="caution">
    <text evidence="9">The sequence shown here is derived from an EMBL/GenBank/DDBJ whole genome shotgun (WGS) entry which is preliminary data.</text>
</comment>
<dbReference type="SUPFAM" id="SSF57850">
    <property type="entry name" value="RING/U-box"/>
    <property type="match status" value="1"/>
</dbReference>
<feature type="domain" description="RING-type" evidence="8">
    <location>
        <begin position="46"/>
        <end position="85"/>
    </location>
</feature>
<evidence type="ECO:0000256" key="2">
    <source>
        <dbReference type="ARBA" id="ARBA00022771"/>
    </source>
</evidence>
<keyword evidence="6" id="KW-0732">Signal</keyword>
<dbReference type="AlphaFoldDB" id="A0AAW2TSS2"/>
<protein>
    <recommendedName>
        <fullName evidence="10">RING-type domain-containing protein</fullName>
    </recommendedName>
</protein>
<dbReference type="SMART" id="SM00184">
    <property type="entry name" value="RING"/>
    <property type="match status" value="2"/>
</dbReference>
<dbReference type="Gene3D" id="3.30.40.10">
    <property type="entry name" value="Zinc/RING finger domain, C3HC4 (zinc finger)"/>
    <property type="match status" value="2"/>
</dbReference>
<dbReference type="EMBL" id="JACGWJ010000007">
    <property type="protein sequence ID" value="KAL0408028.1"/>
    <property type="molecule type" value="Genomic_DNA"/>
</dbReference>